<evidence type="ECO:0000313" key="1">
    <source>
        <dbReference type="EMBL" id="GGS19294.1"/>
    </source>
</evidence>
<keyword evidence="2" id="KW-1185">Reference proteome</keyword>
<evidence type="ECO:0008006" key="3">
    <source>
        <dbReference type="Google" id="ProtNLM"/>
    </source>
</evidence>
<organism evidence="1 2">
    <name type="scientific">Streptomyces griseoviridis</name>
    <dbReference type="NCBI Taxonomy" id="45398"/>
    <lineage>
        <taxon>Bacteria</taxon>
        <taxon>Bacillati</taxon>
        <taxon>Actinomycetota</taxon>
        <taxon>Actinomycetes</taxon>
        <taxon>Kitasatosporales</taxon>
        <taxon>Streptomycetaceae</taxon>
        <taxon>Streptomyces</taxon>
    </lineage>
</organism>
<dbReference type="Pfam" id="PF14435">
    <property type="entry name" value="SUKH-4"/>
    <property type="match status" value="1"/>
</dbReference>
<accession>A0A918L8P9</accession>
<gene>
    <name evidence="1" type="ORF">GCM10010238_04310</name>
</gene>
<comment type="caution">
    <text evidence="1">The sequence shown here is derived from an EMBL/GenBank/DDBJ whole genome shotgun (WGS) entry which is preliminary data.</text>
</comment>
<name>A0A918L8P9_STRGD</name>
<dbReference type="InterPro" id="IPR032722">
    <property type="entry name" value="Deaminase_XOO_2897"/>
</dbReference>
<dbReference type="Pfam" id="PF14440">
    <property type="entry name" value="XOO_2897-deam"/>
    <property type="match status" value="1"/>
</dbReference>
<dbReference type="EMBL" id="BMSL01000001">
    <property type="protein sequence ID" value="GGS19294.1"/>
    <property type="molecule type" value="Genomic_DNA"/>
</dbReference>
<sequence>MPPTGNPFTDRFGPAGTRRFKGVPGGGLLLPLRVMPYFHVLPDEPESLPAYADSVGKRVREEAQLTWVRLGSDRAFELCVTHEGDVRAVLLGYDEPDRFVSSAPALFADALLELDILLEVLGAAESPEDASEAFRTTHDTLRSADPRAFGNPENWWPLVLEDIRTTASVEAYATFEFIAPGGEKHLVTETGGLCVHPEQRTWSKMYEAGIEPEQVTRIHTELEACFMPGHYCSMWLELMFPDATLSHNVSYGETAAERAEGIRRLREATRPQAPGAR</sequence>
<reference evidence="1" key="2">
    <citation type="submission" date="2020-09" db="EMBL/GenBank/DDBJ databases">
        <authorList>
            <person name="Sun Q."/>
            <person name="Ohkuma M."/>
        </authorList>
    </citation>
    <scope>NUCLEOTIDE SEQUENCE</scope>
    <source>
        <strain evidence="1">JCM 4234</strain>
    </source>
</reference>
<proteinExistence type="predicted"/>
<protein>
    <recommendedName>
        <fullName evidence="3">SUKH-4 immunity protein of toxin-antitoxin system</fullName>
    </recommendedName>
</protein>
<dbReference type="InterPro" id="IPR025851">
    <property type="entry name" value="SUKH-4"/>
</dbReference>
<evidence type="ECO:0000313" key="2">
    <source>
        <dbReference type="Proteomes" id="UP000653493"/>
    </source>
</evidence>
<reference evidence="1" key="1">
    <citation type="journal article" date="2014" name="Int. J. Syst. Evol. Microbiol.">
        <title>Complete genome sequence of Corynebacterium casei LMG S-19264T (=DSM 44701T), isolated from a smear-ripened cheese.</title>
        <authorList>
            <consortium name="US DOE Joint Genome Institute (JGI-PGF)"/>
            <person name="Walter F."/>
            <person name="Albersmeier A."/>
            <person name="Kalinowski J."/>
            <person name="Ruckert C."/>
        </authorList>
    </citation>
    <scope>NUCLEOTIDE SEQUENCE</scope>
    <source>
        <strain evidence="1">JCM 4234</strain>
    </source>
</reference>
<dbReference type="AlphaFoldDB" id="A0A918L8P9"/>
<dbReference type="Proteomes" id="UP000653493">
    <property type="component" value="Unassembled WGS sequence"/>
</dbReference>